<dbReference type="InterPro" id="IPR008651">
    <property type="entry name" value="Uncharacterised_HicB"/>
</dbReference>
<proteinExistence type="predicted"/>
<organism evidence="1">
    <name type="scientific">termite gut metagenome</name>
    <dbReference type="NCBI Taxonomy" id="433724"/>
    <lineage>
        <taxon>unclassified sequences</taxon>
        <taxon>metagenomes</taxon>
        <taxon>organismal metagenomes</taxon>
    </lineage>
</organism>
<name>A0A5J4R8I1_9ZZZZ</name>
<sequence>MDRLEHKGYFGSIEYSKADKCLFGKVLGMTKDCITYEGKTVDELEKDFIAGIESYLEGCKELGIIPRKSYNGVLNIRIPSDIHSKIAVIADGSGMSINAFIREAIERRLELAY</sequence>
<dbReference type="InterPro" id="IPR035069">
    <property type="entry name" value="TTHA1013/TTHA0281-like"/>
</dbReference>
<accession>A0A5J4R8I1</accession>
<dbReference type="Gene3D" id="1.10.1220.10">
    <property type="entry name" value="Met repressor-like"/>
    <property type="match status" value="1"/>
</dbReference>
<gene>
    <name evidence="1" type="ORF">EZS27_022171</name>
</gene>
<dbReference type="SUPFAM" id="SSF143100">
    <property type="entry name" value="TTHA1013/TTHA0281-like"/>
    <property type="match status" value="1"/>
</dbReference>
<dbReference type="CDD" id="cd21631">
    <property type="entry name" value="RHH_CopG_NikR-like"/>
    <property type="match status" value="1"/>
</dbReference>
<dbReference type="InterPro" id="IPR010985">
    <property type="entry name" value="Ribbon_hlx_hlx"/>
</dbReference>
<comment type="caution">
    <text evidence="1">The sequence shown here is derived from an EMBL/GenBank/DDBJ whole genome shotgun (WGS) entry which is preliminary data.</text>
</comment>
<evidence type="ECO:0000313" key="1">
    <source>
        <dbReference type="EMBL" id="KAA6328993.1"/>
    </source>
</evidence>
<dbReference type="Pfam" id="PF05534">
    <property type="entry name" value="HicB"/>
    <property type="match status" value="1"/>
</dbReference>
<protein>
    <recommendedName>
        <fullName evidence="2">HicB family protein</fullName>
    </recommendedName>
</protein>
<dbReference type="EMBL" id="SNRY01001721">
    <property type="protein sequence ID" value="KAA6328993.1"/>
    <property type="molecule type" value="Genomic_DNA"/>
</dbReference>
<reference evidence="1" key="1">
    <citation type="submission" date="2019-03" db="EMBL/GenBank/DDBJ databases">
        <title>Single cell metagenomics reveals metabolic interactions within the superorganism composed of flagellate Streblomastix strix and complex community of Bacteroidetes bacteria on its surface.</title>
        <authorList>
            <person name="Treitli S.C."/>
            <person name="Kolisko M."/>
            <person name="Husnik F."/>
            <person name="Keeling P."/>
            <person name="Hampl V."/>
        </authorList>
    </citation>
    <scope>NUCLEOTIDE SEQUENCE</scope>
    <source>
        <strain evidence="1">STM</strain>
    </source>
</reference>
<dbReference type="InterPro" id="IPR013321">
    <property type="entry name" value="Arc_rbn_hlx_hlx"/>
</dbReference>
<dbReference type="GO" id="GO:0006355">
    <property type="term" value="P:regulation of DNA-templated transcription"/>
    <property type="evidence" value="ECO:0007669"/>
    <property type="project" value="InterPro"/>
</dbReference>
<evidence type="ECO:0008006" key="2">
    <source>
        <dbReference type="Google" id="ProtNLM"/>
    </source>
</evidence>
<dbReference type="AlphaFoldDB" id="A0A5J4R8I1"/>
<dbReference type="SUPFAM" id="SSF47598">
    <property type="entry name" value="Ribbon-helix-helix"/>
    <property type="match status" value="1"/>
</dbReference>